<evidence type="ECO:0000313" key="10">
    <source>
        <dbReference type="Proteomes" id="UP000214673"/>
    </source>
</evidence>
<evidence type="ECO:0000259" key="6">
    <source>
        <dbReference type="PROSITE" id="PS50893"/>
    </source>
</evidence>
<dbReference type="AlphaFoldDB" id="A0A212AVX6"/>
<dbReference type="InterPro" id="IPR003439">
    <property type="entry name" value="ABC_transporter-like_ATP-bd"/>
</dbReference>
<dbReference type="Gene3D" id="3.40.50.300">
    <property type="entry name" value="P-loop containing nucleotide triphosphate hydrolases"/>
    <property type="match status" value="1"/>
</dbReference>
<protein>
    <submittedName>
        <fullName evidence="8">ABC transporter ATP-binding protein</fullName>
    </submittedName>
</protein>
<gene>
    <name evidence="8" type="ORF">CDV52_04500</name>
    <name evidence="7" type="ORF">CDV53_10020</name>
</gene>
<dbReference type="InterPro" id="IPR003593">
    <property type="entry name" value="AAA+_ATPase"/>
</dbReference>
<dbReference type="GO" id="GO:0005524">
    <property type="term" value="F:ATP binding"/>
    <property type="evidence" value="ECO:0007669"/>
    <property type="project" value="UniProtKB-KW"/>
</dbReference>
<dbReference type="SUPFAM" id="SSF52540">
    <property type="entry name" value="P-loop containing nucleoside triphosphate hydrolases"/>
    <property type="match status" value="1"/>
</dbReference>
<evidence type="ECO:0000256" key="4">
    <source>
        <dbReference type="ARBA" id="ARBA00022967"/>
    </source>
</evidence>
<sequence>MTVLTTQGLTVRRGERTVLAGINLCIRPGEFVGLLGPNGAGKTTLLRAALGLLPCQGSSSLAALPISERARQAAFMPQGREIAWPLSVERVVSLGRAAHPAGARDRQIVEEALALLDLTEFHERRATDLSGGEQARVLIARMIAQDTPLMIADEPIAGLDPAAQINVMDVFAGIVSRGGAVLASLHDLGLAARHCTRLIVMQAGRIVADGAPEAVLSPEIVAQVFGITAFTARTPQGLVFQPLSVLSRRSPH</sequence>
<dbReference type="InterPro" id="IPR017871">
    <property type="entry name" value="ABC_transporter-like_CS"/>
</dbReference>
<dbReference type="PROSITE" id="PS50893">
    <property type="entry name" value="ABC_TRANSPORTER_2"/>
    <property type="match status" value="1"/>
</dbReference>
<keyword evidence="2" id="KW-0547">Nucleotide-binding</keyword>
<dbReference type="Proteomes" id="UP000214673">
    <property type="component" value="Unassembled WGS sequence"/>
</dbReference>
<dbReference type="RefSeq" id="WP_035741667.1">
    <property type="nucleotide sequence ID" value="NZ_CALUEG010000009.1"/>
</dbReference>
<dbReference type="EMBL" id="NIPV01000035">
    <property type="protein sequence ID" value="OWJ75620.1"/>
    <property type="molecule type" value="Genomic_DNA"/>
</dbReference>
<dbReference type="PROSITE" id="PS00211">
    <property type="entry name" value="ABC_TRANSPORTER_1"/>
    <property type="match status" value="1"/>
</dbReference>
<proteinExistence type="predicted"/>
<dbReference type="Pfam" id="PF00005">
    <property type="entry name" value="ABC_tran"/>
    <property type="match status" value="1"/>
</dbReference>
<name>A0A212AVX6_9RHOB</name>
<organism evidence="8 9">
    <name type="scientific">Haematobacter missouriensis</name>
    <dbReference type="NCBI Taxonomy" id="366616"/>
    <lineage>
        <taxon>Bacteria</taxon>
        <taxon>Pseudomonadati</taxon>
        <taxon>Pseudomonadota</taxon>
        <taxon>Alphaproteobacteria</taxon>
        <taxon>Rhodobacterales</taxon>
        <taxon>Paracoccaceae</taxon>
        <taxon>Haematobacter</taxon>
    </lineage>
</organism>
<dbReference type="STRING" id="366616.CG51_09710"/>
<evidence type="ECO:0000256" key="1">
    <source>
        <dbReference type="ARBA" id="ARBA00022448"/>
    </source>
</evidence>
<accession>A0A212AVX6</accession>
<dbReference type="OrthoDB" id="9805601at2"/>
<dbReference type="InterPro" id="IPR027417">
    <property type="entry name" value="P-loop_NTPase"/>
</dbReference>
<dbReference type="GO" id="GO:0016887">
    <property type="term" value="F:ATP hydrolysis activity"/>
    <property type="evidence" value="ECO:0007669"/>
    <property type="project" value="InterPro"/>
</dbReference>
<evidence type="ECO:0000313" key="8">
    <source>
        <dbReference type="EMBL" id="OWJ85621.1"/>
    </source>
</evidence>
<keyword evidence="4" id="KW-1278">Translocase</keyword>
<dbReference type="PANTHER" id="PTHR42794:SF1">
    <property type="entry name" value="HEMIN IMPORT ATP-BINDING PROTEIN HMUV"/>
    <property type="match status" value="1"/>
</dbReference>
<dbReference type="EMBL" id="NIPX01000003">
    <property type="protein sequence ID" value="OWJ85621.1"/>
    <property type="molecule type" value="Genomic_DNA"/>
</dbReference>
<dbReference type="PANTHER" id="PTHR42794">
    <property type="entry name" value="HEMIN IMPORT ATP-BINDING PROTEIN HMUV"/>
    <property type="match status" value="1"/>
</dbReference>
<evidence type="ECO:0000313" key="7">
    <source>
        <dbReference type="EMBL" id="OWJ75620.1"/>
    </source>
</evidence>
<comment type="caution">
    <text evidence="8">The sequence shown here is derived from an EMBL/GenBank/DDBJ whole genome shotgun (WGS) entry which is preliminary data.</text>
</comment>
<dbReference type="SMART" id="SM00382">
    <property type="entry name" value="AAA"/>
    <property type="match status" value="1"/>
</dbReference>
<keyword evidence="10" id="KW-1185">Reference proteome</keyword>
<evidence type="ECO:0000256" key="5">
    <source>
        <dbReference type="ARBA" id="ARBA00037066"/>
    </source>
</evidence>
<dbReference type="Proteomes" id="UP000196640">
    <property type="component" value="Unassembled WGS sequence"/>
</dbReference>
<evidence type="ECO:0000313" key="9">
    <source>
        <dbReference type="Proteomes" id="UP000196640"/>
    </source>
</evidence>
<keyword evidence="1" id="KW-0813">Transport</keyword>
<reference evidence="9 10" key="1">
    <citation type="submission" date="2016-11" db="EMBL/GenBank/DDBJ databases">
        <title>Comparison of Traditional DNA-DNA Hybridization with In Silico Genomic Analysis.</title>
        <authorList>
            <person name="Nicholson A.C."/>
            <person name="Sammons S."/>
            <person name="Humrighouse B.W."/>
            <person name="Graziano J."/>
            <person name="Lasker B."/>
            <person name="Whitney A.M."/>
            <person name="Mcquiston J.R."/>
        </authorList>
    </citation>
    <scope>NUCLEOTIDE SEQUENCE [LARGE SCALE GENOMIC DNA]</scope>
    <source>
        <strain evidence="7 10">H1892</strain>
        <strain evidence="8 9">H2381</strain>
    </source>
</reference>
<evidence type="ECO:0000256" key="3">
    <source>
        <dbReference type="ARBA" id="ARBA00022840"/>
    </source>
</evidence>
<keyword evidence="3 8" id="KW-0067">ATP-binding</keyword>
<evidence type="ECO:0000256" key="2">
    <source>
        <dbReference type="ARBA" id="ARBA00022741"/>
    </source>
</evidence>
<comment type="function">
    <text evidence="5">Part of the ABC transporter complex HmuTUV involved in hemin import. Responsible for energy coupling to the transport system.</text>
</comment>
<feature type="domain" description="ABC transporter" evidence="6">
    <location>
        <begin position="4"/>
        <end position="228"/>
    </location>
</feature>